<evidence type="ECO:0000259" key="2">
    <source>
        <dbReference type="Pfam" id="PF05699"/>
    </source>
</evidence>
<accession>A0A8J5NWD2</accession>
<dbReference type="AlphaFoldDB" id="A0A8J5NWD2"/>
<reference evidence="3" key="1">
    <citation type="submission" date="2021-04" db="EMBL/GenBank/DDBJ databases">
        <title>First draft genome resource for Brassicaceae pathogens Fusarium oxysporum f. sp. raphani and Fusarium oxysporum f. sp. rapae.</title>
        <authorList>
            <person name="Asai S."/>
        </authorList>
    </citation>
    <scope>NUCLEOTIDE SEQUENCE</scope>
    <source>
        <strain evidence="3">Tf1262</strain>
    </source>
</reference>
<feature type="region of interest" description="Disordered" evidence="1">
    <location>
        <begin position="249"/>
        <end position="295"/>
    </location>
</feature>
<gene>
    <name evidence="3" type="primary">HAT-17</name>
    <name evidence="3" type="ORF">Forpi1262_v016858</name>
</gene>
<feature type="domain" description="HAT C-terminal dimerisation" evidence="2">
    <location>
        <begin position="849"/>
        <end position="931"/>
    </location>
</feature>
<sequence>MQALPKTHPLATLRVRETRRYLSPLTKLALAHDGVIARMETIEPYALPPWHRHMVVKYDSDKEAAADVDTGDNVTETSSMRQVLIATSASARNGLVGMGGVVRNTASGGVNDDVIAKYSVTLGLRDEQNAYMAELEAIAMVLRCMPDGLRHGEVIMATRNRSALQAIAKPRQQSGQSTIREIYKHVERLEKGGNTIEMRWVSSTDESFTLGAKAKAEARKATDSGCRVTNPPKQARSTRLRVLLTQRRQRMMLPEGSLPSVESSTSTTPKRKRITTADATWQHTRKPQGSEPERAGPKQDLVFYCKYCSNPPYSTYVSTTFRNHLLKIHSVEAAGSEPNSTKKVRTSLIKEAFNKAGEIEVTKLQEREEQVLRNVLNPKAAMEALVQLVTVRNLPYNCNTWPELHALLMAANYTAEELINTSHGHVQKLCSNSYAIHKDILRKKLQSSPAKLHLSADVWSAPNHKAFLGICVQFMQEGTKNPCQALLALPELPGIDGPGSHSGAEQWKLLQPVIEEYGISRQLGYITGDNHGSNDVLCRLLSHFLDGRGVAWNARHRRIRCHGHIVNLCVQAFLFMDSKEAVLEACRQIEEMDQASFNIDMMQGWKKRKERGWSQLGPLGKLHNTAIHIRANDYRYNLFRRRAGKVLGLDNDTRWNSWFLLLDAALDKEEHIKWYQDKYYDAIVDDYLAPQDWQNLRETRNFLQPFWKITLLTEGYRSTLDRTLFTMDVLHKHYQQAFNKYKMNQQLLGPVLTSWYVFDKYYQLSDESPAYAAALILHPSRGKAHIQKNWPKAWHKKIFTGVKKLWEDEYKNLPTVYTTPSIVPALEQDEYDLLAQELNVIGTEPDVDEYETYTSQPPIPIDCSPLVWWLRDEQKERFPRLSKMAIDILSIPAMSADPERTFSGARRTISWDRMLLGASTIEKGECLKSWIRSGITAGLHIDEVEQYKYMAEEGSTSALEEDVGP</sequence>
<dbReference type="PANTHER" id="PTHR46481:SF7">
    <property type="entry name" value="ZINC FINGER BED DOMAIN-CONTAINING PROTEIN RICESLEEPER 2-LIKE"/>
    <property type="match status" value="1"/>
</dbReference>
<name>A0A8J5NWD2_FUSOX</name>
<evidence type="ECO:0000313" key="4">
    <source>
        <dbReference type="Proteomes" id="UP000693942"/>
    </source>
</evidence>
<comment type="caution">
    <text evidence="3">The sequence shown here is derived from an EMBL/GenBank/DDBJ whole genome shotgun (WGS) entry which is preliminary data.</text>
</comment>
<proteinExistence type="predicted"/>
<evidence type="ECO:0000313" key="3">
    <source>
        <dbReference type="EMBL" id="KAG7414886.1"/>
    </source>
</evidence>
<organism evidence="3 4">
    <name type="scientific">Fusarium oxysporum f. sp. raphani</name>
    <dbReference type="NCBI Taxonomy" id="96318"/>
    <lineage>
        <taxon>Eukaryota</taxon>
        <taxon>Fungi</taxon>
        <taxon>Dikarya</taxon>
        <taxon>Ascomycota</taxon>
        <taxon>Pezizomycotina</taxon>
        <taxon>Sordariomycetes</taxon>
        <taxon>Hypocreomycetidae</taxon>
        <taxon>Hypocreales</taxon>
        <taxon>Nectriaceae</taxon>
        <taxon>Fusarium</taxon>
        <taxon>Fusarium oxysporum species complex</taxon>
    </lineage>
</organism>
<evidence type="ECO:0000256" key="1">
    <source>
        <dbReference type="SAM" id="MobiDB-lite"/>
    </source>
</evidence>
<dbReference type="Pfam" id="PF05699">
    <property type="entry name" value="Dimer_Tnp_hAT"/>
    <property type="match status" value="1"/>
</dbReference>
<dbReference type="Proteomes" id="UP000693942">
    <property type="component" value="Unassembled WGS sequence"/>
</dbReference>
<dbReference type="InterPro" id="IPR008906">
    <property type="entry name" value="HATC_C_dom"/>
</dbReference>
<dbReference type="InterPro" id="IPR052035">
    <property type="entry name" value="ZnF_BED_domain_contain"/>
</dbReference>
<protein>
    <submittedName>
        <fullName evidence="3">Zinc finger BED domain-containing protein DAYSLEEPER</fullName>
    </submittedName>
</protein>
<dbReference type="EMBL" id="JAELUR010000021">
    <property type="protein sequence ID" value="KAG7414886.1"/>
    <property type="molecule type" value="Genomic_DNA"/>
</dbReference>
<dbReference type="GO" id="GO:0046983">
    <property type="term" value="F:protein dimerization activity"/>
    <property type="evidence" value="ECO:0007669"/>
    <property type="project" value="InterPro"/>
</dbReference>
<dbReference type="PANTHER" id="PTHR46481">
    <property type="entry name" value="ZINC FINGER BED DOMAIN-CONTAINING PROTEIN 4"/>
    <property type="match status" value="1"/>
</dbReference>